<dbReference type="EMBL" id="JBJXBP010000006">
    <property type="protein sequence ID" value="KAL3824557.1"/>
    <property type="molecule type" value="Genomic_DNA"/>
</dbReference>
<evidence type="ECO:0000313" key="7">
    <source>
        <dbReference type="EMBL" id="KAL3824557.1"/>
    </source>
</evidence>
<dbReference type="GO" id="GO:0005737">
    <property type="term" value="C:cytoplasm"/>
    <property type="evidence" value="ECO:0007669"/>
    <property type="project" value="UniProtKB-SubCell"/>
</dbReference>
<dbReference type="PANTHER" id="PTHR31948:SF162">
    <property type="entry name" value="MINI ZINC FINGER PROTEIN 2"/>
    <property type="match status" value="1"/>
</dbReference>
<evidence type="ECO:0000256" key="3">
    <source>
        <dbReference type="ARBA" id="ARBA00022723"/>
    </source>
</evidence>
<name>A0ABD3SJS2_9LAMI</name>
<evidence type="ECO:0000256" key="1">
    <source>
        <dbReference type="ARBA" id="ARBA00004496"/>
    </source>
</evidence>
<keyword evidence="3" id="KW-0479">Metal-binding</keyword>
<keyword evidence="5" id="KW-0862">Zinc</keyword>
<accession>A0ABD3SJS2</accession>
<evidence type="ECO:0000256" key="5">
    <source>
        <dbReference type="ARBA" id="ARBA00022833"/>
    </source>
</evidence>
<feature type="domain" description="ZF-HD dimerization-type" evidence="6">
    <location>
        <begin position="8"/>
        <end position="50"/>
    </location>
</feature>
<dbReference type="PROSITE" id="PS51523">
    <property type="entry name" value="ZF_HD_DIMER"/>
    <property type="match status" value="2"/>
</dbReference>
<dbReference type="Pfam" id="PF04770">
    <property type="entry name" value="ZF-HD_dimer"/>
    <property type="match status" value="2"/>
</dbReference>
<comment type="caution">
    <text evidence="7">The sequence shown here is derived from an EMBL/GenBank/DDBJ whole genome shotgun (WGS) entry which is preliminary data.</text>
</comment>
<dbReference type="Proteomes" id="UP001634393">
    <property type="component" value="Unassembled WGS sequence"/>
</dbReference>
<evidence type="ECO:0000259" key="6">
    <source>
        <dbReference type="PROSITE" id="PS51523"/>
    </source>
</evidence>
<gene>
    <name evidence="7" type="ORF">ACJIZ3_020586</name>
</gene>
<dbReference type="InterPro" id="IPR006456">
    <property type="entry name" value="ZF_HD_homeobox_Cys/His_dimer"/>
</dbReference>
<evidence type="ECO:0000313" key="8">
    <source>
        <dbReference type="Proteomes" id="UP001634393"/>
    </source>
</evidence>
<sequence length="130" mass="15234">MDNKQVIYEECCKIHPRLGDKTDGCQEFMWRSSNLECAICGCHRNFHRKVVERAPVRYTECHKIHVSKTGENYVDGCKEFRSDINRERWYGEQVSCAACKCHKSFHRNEIKKEVITPFSSTTSAVKKERT</sequence>
<comment type="subcellular location">
    <subcellularLocation>
        <location evidence="1">Cytoplasm</location>
    </subcellularLocation>
</comment>
<protein>
    <recommendedName>
        <fullName evidence="6">ZF-HD dimerization-type domain-containing protein</fullName>
    </recommendedName>
</protein>
<reference evidence="7 8" key="1">
    <citation type="submission" date="2024-12" db="EMBL/GenBank/DDBJ databases">
        <title>The unique morphological basis and parallel evolutionary history of personate flowers in Penstemon.</title>
        <authorList>
            <person name="Depatie T.H."/>
            <person name="Wessinger C.A."/>
        </authorList>
    </citation>
    <scope>NUCLEOTIDE SEQUENCE [LARGE SCALE GENOMIC DNA]</scope>
    <source>
        <strain evidence="7">WTNN_2</strain>
        <tissue evidence="7">Leaf</tissue>
    </source>
</reference>
<organism evidence="7 8">
    <name type="scientific">Penstemon smallii</name>
    <dbReference type="NCBI Taxonomy" id="265156"/>
    <lineage>
        <taxon>Eukaryota</taxon>
        <taxon>Viridiplantae</taxon>
        <taxon>Streptophyta</taxon>
        <taxon>Embryophyta</taxon>
        <taxon>Tracheophyta</taxon>
        <taxon>Spermatophyta</taxon>
        <taxon>Magnoliopsida</taxon>
        <taxon>eudicotyledons</taxon>
        <taxon>Gunneridae</taxon>
        <taxon>Pentapetalae</taxon>
        <taxon>asterids</taxon>
        <taxon>lamiids</taxon>
        <taxon>Lamiales</taxon>
        <taxon>Plantaginaceae</taxon>
        <taxon>Cheloneae</taxon>
        <taxon>Penstemon</taxon>
    </lineage>
</organism>
<evidence type="ECO:0000256" key="4">
    <source>
        <dbReference type="ARBA" id="ARBA00022771"/>
    </source>
</evidence>
<keyword evidence="2" id="KW-0963">Cytoplasm</keyword>
<dbReference type="NCBIfam" id="TIGR01566">
    <property type="entry name" value="ZF_HD_prot_N"/>
    <property type="match status" value="1"/>
</dbReference>
<evidence type="ECO:0000256" key="2">
    <source>
        <dbReference type="ARBA" id="ARBA00022490"/>
    </source>
</evidence>
<feature type="domain" description="ZF-HD dimerization-type" evidence="6">
    <location>
        <begin position="58"/>
        <end position="109"/>
    </location>
</feature>
<keyword evidence="4" id="KW-0863">Zinc-finger</keyword>
<proteinExistence type="predicted"/>
<dbReference type="GO" id="GO:0008270">
    <property type="term" value="F:zinc ion binding"/>
    <property type="evidence" value="ECO:0007669"/>
    <property type="project" value="UniProtKB-KW"/>
</dbReference>
<dbReference type="PANTHER" id="PTHR31948">
    <property type="entry name" value="ZINC-FINGER HOMEODOMAIN PROTEIN 2"/>
    <property type="match status" value="1"/>
</dbReference>
<keyword evidence="8" id="KW-1185">Reference proteome</keyword>
<dbReference type="AlphaFoldDB" id="A0ABD3SJS2"/>